<dbReference type="Proteomes" id="UP000221538">
    <property type="component" value="Unassembled WGS sequence"/>
</dbReference>
<dbReference type="InterPro" id="IPR036942">
    <property type="entry name" value="Beta-barrel_TonB_sf"/>
</dbReference>
<dbReference type="InterPro" id="IPR012910">
    <property type="entry name" value="Plug_dom"/>
</dbReference>
<keyword evidence="10 12" id="KW-0472">Membrane</keyword>
<dbReference type="GO" id="GO:0009279">
    <property type="term" value="C:cell outer membrane"/>
    <property type="evidence" value="ECO:0007669"/>
    <property type="project" value="UniProtKB-SubCell"/>
</dbReference>
<dbReference type="SUPFAM" id="SSF56935">
    <property type="entry name" value="Porins"/>
    <property type="match status" value="1"/>
</dbReference>
<dbReference type="Pfam" id="PF07715">
    <property type="entry name" value="Plug"/>
    <property type="match status" value="1"/>
</dbReference>
<evidence type="ECO:0000256" key="12">
    <source>
        <dbReference type="PROSITE-ProRule" id="PRU01360"/>
    </source>
</evidence>
<evidence type="ECO:0000313" key="17">
    <source>
        <dbReference type="Proteomes" id="UP000221538"/>
    </source>
</evidence>
<evidence type="ECO:0000259" key="15">
    <source>
        <dbReference type="Pfam" id="PF07715"/>
    </source>
</evidence>
<dbReference type="Gene3D" id="2.40.170.20">
    <property type="entry name" value="TonB-dependent receptor, beta-barrel domain"/>
    <property type="match status" value="1"/>
</dbReference>
<dbReference type="EMBL" id="BEWI01000031">
    <property type="protein sequence ID" value="GAY21216.1"/>
    <property type="molecule type" value="Genomic_DNA"/>
</dbReference>
<feature type="domain" description="TonB-dependent receptor-like beta-barrel" evidence="14">
    <location>
        <begin position="253"/>
        <end position="733"/>
    </location>
</feature>
<dbReference type="InterPro" id="IPR000531">
    <property type="entry name" value="Beta-barrel_TonB"/>
</dbReference>
<reference evidence="16 17" key="2">
    <citation type="journal article" date="2013" name="Environ. Sci. Technol.">
        <title>The 4-tert-butylphenol-utilizing bacterium Sphingobium fuliginis OMI can degrade bisphenols via phenolic ring hydroxylation and meta-cleavage pathway.</title>
        <authorList>
            <person name="Ogata Y."/>
            <person name="Goda S."/>
            <person name="Toyama T."/>
            <person name="Sei K."/>
            <person name="Ike M."/>
        </authorList>
    </citation>
    <scope>NUCLEOTIDE SEQUENCE [LARGE SCALE GENOMIC DNA]</scope>
    <source>
        <strain evidence="16 17">OMI</strain>
    </source>
</reference>
<dbReference type="Pfam" id="PF00593">
    <property type="entry name" value="TonB_dep_Rec_b-barrel"/>
    <property type="match status" value="1"/>
</dbReference>
<evidence type="ECO:0000256" key="1">
    <source>
        <dbReference type="ARBA" id="ARBA00004571"/>
    </source>
</evidence>
<evidence type="ECO:0000256" key="2">
    <source>
        <dbReference type="ARBA" id="ARBA00022448"/>
    </source>
</evidence>
<keyword evidence="11 12" id="KW-0998">Cell outer membrane</keyword>
<evidence type="ECO:0000256" key="3">
    <source>
        <dbReference type="ARBA" id="ARBA00022452"/>
    </source>
</evidence>
<sequence>MLGAEFIQAQTPGQSINEVINQLPGVSFQNNDPFGSAGGTMTIRGFDDSRISQTFDGLPLNDTGGYSIYSNQQLDPEIIDQVNVNLGSTDVDSPTAAASGSTVNYRSITPSEDFGAKMVASVGDFSFFRLFGMVQTGNLTPWGTRAFVSASRATNNAIYGGIGEIDKQQYNAKIYQPIGSNGDFISLAGHYNENRNNFFGSVPLRVDGGRVAGSASANRFPITKDERFYETARCTIPAGVTGAVDTASSCGSDYEYRYNPSNTGNIRINSRFTLADGLILTVDPSYQYTKANGGGTSIASEGLTPASSGIAGAVGFIQGSSSSTQYYFGRDLNGDGDMRDTVRVHSPSQTQTHRYGLIASLRYDLDDNNTLRVAYSYDRGRHRQTGEAGYLQTIGFGAEPFPVNHPIKDVNGAAVEKRNRLSYAILHQVSGEYRGKFNAFTVNVGLRAPFFKRDLNNYCFTQSASGNLRCFEPGSSIEAAYAVANPTVQGPQQRIFKYDKLLPNAGFVFNANQALDIFGNYSKGLQVPGTDNLYQSFYYDPANPNANPSPETTDNFDLGIRYRTATLQAQLSGWYTIYKDRLASAYDRDLDTTIYRNLGRVDKYGIDGSITYQPMPELMFYVFGSYLKSKIKDDVELTATTQAQTSGKRESGAPIYTLGGRIQGEIEGVRLGVQAKRTGSRYVNDQNLPVFQNGAQVYGAKAPGYTLIDLDARYSLEKFGAPGVAVQLNVTNVFDKLYVGGFDGTLSNTSITFAQIGAPRTFVGSLVVSF</sequence>
<keyword evidence="7" id="KW-0408">Iron</keyword>
<evidence type="ECO:0000256" key="9">
    <source>
        <dbReference type="ARBA" id="ARBA00023077"/>
    </source>
</evidence>
<dbReference type="AlphaFoldDB" id="A0A292ZE91"/>
<evidence type="ECO:0000256" key="7">
    <source>
        <dbReference type="ARBA" id="ARBA00023004"/>
    </source>
</evidence>
<keyword evidence="6" id="KW-0732">Signal</keyword>
<evidence type="ECO:0000313" key="16">
    <source>
        <dbReference type="EMBL" id="GAY21216.1"/>
    </source>
</evidence>
<name>A0A292ZE91_SPHSA</name>
<protein>
    <submittedName>
        <fullName evidence="16">TonB-dependent receptor</fullName>
    </submittedName>
</protein>
<dbReference type="Gene3D" id="2.170.130.10">
    <property type="entry name" value="TonB-dependent receptor, plug domain"/>
    <property type="match status" value="1"/>
</dbReference>
<comment type="caution">
    <text evidence="16">The sequence shown here is derived from an EMBL/GenBank/DDBJ whole genome shotgun (WGS) entry which is preliminary data.</text>
</comment>
<dbReference type="InterPro" id="IPR039426">
    <property type="entry name" value="TonB-dep_rcpt-like"/>
</dbReference>
<keyword evidence="16" id="KW-0675">Receptor</keyword>
<evidence type="ECO:0000256" key="11">
    <source>
        <dbReference type="ARBA" id="ARBA00023237"/>
    </source>
</evidence>
<gene>
    <name evidence="16" type="ORF">SFOMI_1753</name>
</gene>
<dbReference type="PANTHER" id="PTHR32552:SF89">
    <property type="entry name" value="CATECHOLATE SIDEROPHORE RECEPTOR FIU"/>
    <property type="match status" value="1"/>
</dbReference>
<evidence type="ECO:0000259" key="14">
    <source>
        <dbReference type="Pfam" id="PF00593"/>
    </source>
</evidence>
<comment type="subcellular location">
    <subcellularLocation>
        <location evidence="1 12">Cell outer membrane</location>
        <topology evidence="1 12">Multi-pass membrane protein</topology>
    </subcellularLocation>
</comment>
<dbReference type="PROSITE" id="PS52016">
    <property type="entry name" value="TONB_DEPENDENT_REC_3"/>
    <property type="match status" value="1"/>
</dbReference>
<feature type="domain" description="TonB-dependent receptor plug" evidence="15">
    <location>
        <begin position="3"/>
        <end position="100"/>
    </location>
</feature>
<reference evidence="16 17" key="1">
    <citation type="journal article" date="2013" name="Biodegradation">
        <title>Occurrence of 4-tert-butylphenol (4-t-BP) biodegradation in an aquatic sample caused by the presence of Spirodela polyrrhiza and isolation of a 4-t-BP-utilizing bacterium.</title>
        <authorList>
            <person name="Ogata Y."/>
            <person name="Toyama T."/>
            <person name="Yu N."/>
            <person name="Wang X."/>
            <person name="Sei K."/>
            <person name="Ike M."/>
        </authorList>
    </citation>
    <scope>NUCLEOTIDE SEQUENCE [LARGE SCALE GENOMIC DNA]</scope>
    <source>
        <strain evidence="16 17">OMI</strain>
    </source>
</reference>
<evidence type="ECO:0000256" key="4">
    <source>
        <dbReference type="ARBA" id="ARBA00022496"/>
    </source>
</evidence>
<comment type="similarity">
    <text evidence="12 13">Belongs to the TonB-dependent receptor family.</text>
</comment>
<evidence type="ECO:0000256" key="6">
    <source>
        <dbReference type="ARBA" id="ARBA00022729"/>
    </source>
</evidence>
<proteinExistence type="inferred from homology"/>
<keyword evidence="9 13" id="KW-0798">TonB box</keyword>
<keyword evidence="3 12" id="KW-1134">Transmembrane beta strand</keyword>
<keyword evidence="8" id="KW-0406">Ion transport</keyword>
<keyword evidence="2 12" id="KW-0813">Transport</keyword>
<organism evidence="16 17">
    <name type="scientific">Sphingobium fuliginis (strain ATCC 27551)</name>
    <dbReference type="NCBI Taxonomy" id="336203"/>
    <lineage>
        <taxon>Bacteria</taxon>
        <taxon>Pseudomonadati</taxon>
        <taxon>Pseudomonadota</taxon>
        <taxon>Alphaproteobacteria</taxon>
        <taxon>Sphingomonadales</taxon>
        <taxon>Sphingomonadaceae</taxon>
        <taxon>Sphingobium</taxon>
    </lineage>
</organism>
<keyword evidence="5 12" id="KW-0812">Transmembrane</keyword>
<evidence type="ECO:0000256" key="5">
    <source>
        <dbReference type="ARBA" id="ARBA00022692"/>
    </source>
</evidence>
<dbReference type="GO" id="GO:0015344">
    <property type="term" value="F:siderophore uptake transmembrane transporter activity"/>
    <property type="evidence" value="ECO:0007669"/>
    <property type="project" value="TreeGrafter"/>
</dbReference>
<evidence type="ECO:0000256" key="13">
    <source>
        <dbReference type="RuleBase" id="RU003357"/>
    </source>
</evidence>
<dbReference type="PANTHER" id="PTHR32552">
    <property type="entry name" value="FERRICHROME IRON RECEPTOR-RELATED"/>
    <property type="match status" value="1"/>
</dbReference>
<evidence type="ECO:0000256" key="10">
    <source>
        <dbReference type="ARBA" id="ARBA00023136"/>
    </source>
</evidence>
<dbReference type="InterPro" id="IPR037066">
    <property type="entry name" value="Plug_dom_sf"/>
</dbReference>
<accession>A0A292ZE91</accession>
<evidence type="ECO:0000256" key="8">
    <source>
        <dbReference type="ARBA" id="ARBA00023065"/>
    </source>
</evidence>
<keyword evidence="4" id="KW-0410">Iron transport</keyword>